<keyword evidence="10" id="KW-1185">Reference proteome</keyword>
<accession>A0ABR0DMJ8</accession>
<dbReference type="Pfam" id="PF00854">
    <property type="entry name" value="PTR2"/>
    <property type="match status" value="1"/>
</dbReference>
<reference evidence="9 10" key="1">
    <citation type="journal article" date="2023" name="bioRxiv">
        <title>Genome report: Whole genome sequence and annotation of Penstemon davidsonii.</title>
        <authorList>
            <person name="Ostevik K.L."/>
            <person name="Alabady M."/>
            <person name="Zhang M."/>
            <person name="Rausher M.D."/>
        </authorList>
    </citation>
    <scope>NUCLEOTIDE SEQUENCE [LARGE SCALE GENOMIC DNA]</scope>
    <source>
        <strain evidence="9">DNT005</strain>
        <tissue evidence="9">Whole leaf</tissue>
    </source>
</reference>
<evidence type="ECO:0000256" key="6">
    <source>
        <dbReference type="ARBA" id="ARBA00023136"/>
    </source>
</evidence>
<evidence type="ECO:0000256" key="8">
    <source>
        <dbReference type="SAM" id="Phobius"/>
    </source>
</evidence>
<feature type="transmembrane region" description="Helical" evidence="8">
    <location>
        <begin position="194"/>
        <end position="213"/>
    </location>
</feature>
<evidence type="ECO:0000256" key="1">
    <source>
        <dbReference type="ARBA" id="ARBA00004141"/>
    </source>
</evidence>
<dbReference type="InterPro" id="IPR036259">
    <property type="entry name" value="MFS_trans_sf"/>
</dbReference>
<keyword evidence="4 8" id="KW-0812">Transmembrane</keyword>
<keyword evidence="3" id="KW-0597">Phosphoprotein</keyword>
<organism evidence="9 10">
    <name type="scientific">Penstemon davidsonii</name>
    <dbReference type="NCBI Taxonomy" id="160366"/>
    <lineage>
        <taxon>Eukaryota</taxon>
        <taxon>Viridiplantae</taxon>
        <taxon>Streptophyta</taxon>
        <taxon>Embryophyta</taxon>
        <taxon>Tracheophyta</taxon>
        <taxon>Spermatophyta</taxon>
        <taxon>Magnoliopsida</taxon>
        <taxon>eudicotyledons</taxon>
        <taxon>Gunneridae</taxon>
        <taxon>Pentapetalae</taxon>
        <taxon>asterids</taxon>
        <taxon>lamiids</taxon>
        <taxon>Lamiales</taxon>
        <taxon>Plantaginaceae</taxon>
        <taxon>Cheloneae</taxon>
        <taxon>Penstemon</taxon>
    </lineage>
</organism>
<comment type="similarity">
    <text evidence="7">Belongs to the major facilitator superfamily. Phosphate:H(+) symporter (TC 2.A.1.9) family.</text>
</comment>
<dbReference type="InterPro" id="IPR018456">
    <property type="entry name" value="PTR2_symporter_CS"/>
</dbReference>
<evidence type="ECO:0000256" key="7">
    <source>
        <dbReference type="ARBA" id="ARBA00044504"/>
    </source>
</evidence>
<name>A0ABR0DMJ8_9LAMI</name>
<dbReference type="InterPro" id="IPR000109">
    <property type="entry name" value="POT_fam"/>
</dbReference>
<evidence type="ECO:0000256" key="3">
    <source>
        <dbReference type="ARBA" id="ARBA00022553"/>
    </source>
</evidence>
<comment type="caution">
    <text evidence="9">The sequence shown here is derived from an EMBL/GenBank/DDBJ whole genome shotgun (WGS) entry which is preliminary data.</text>
</comment>
<keyword evidence="5 8" id="KW-1133">Transmembrane helix</keyword>
<gene>
    <name evidence="9" type="ORF">RD792_000687</name>
</gene>
<feature type="transmembrane region" description="Helical" evidence="8">
    <location>
        <begin position="365"/>
        <end position="385"/>
    </location>
</feature>
<evidence type="ECO:0000256" key="4">
    <source>
        <dbReference type="ARBA" id="ARBA00022692"/>
    </source>
</evidence>
<evidence type="ECO:0000256" key="2">
    <source>
        <dbReference type="ARBA" id="ARBA00005982"/>
    </source>
</evidence>
<dbReference type="PROSITE" id="PS01022">
    <property type="entry name" value="PTR2_1"/>
    <property type="match status" value="1"/>
</dbReference>
<comment type="subcellular location">
    <subcellularLocation>
        <location evidence="1">Membrane</location>
        <topology evidence="1">Multi-pass membrane protein</topology>
    </subcellularLocation>
</comment>
<evidence type="ECO:0000313" key="10">
    <source>
        <dbReference type="Proteomes" id="UP001291926"/>
    </source>
</evidence>
<proteinExistence type="inferred from homology"/>
<dbReference type="CDD" id="cd17417">
    <property type="entry name" value="MFS_NPF5"/>
    <property type="match status" value="1"/>
</dbReference>
<keyword evidence="6 8" id="KW-0472">Membrane</keyword>
<dbReference type="PANTHER" id="PTHR11654">
    <property type="entry name" value="OLIGOPEPTIDE TRANSPORTER-RELATED"/>
    <property type="match status" value="1"/>
</dbReference>
<feature type="transmembrane region" description="Helical" evidence="8">
    <location>
        <begin position="81"/>
        <end position="101"/>
    </location>
</feature>
<feature type="transmembrane region" description="Helical" evidence="8">
    <location>
        <begin position="406"/>
        <end position="426"/>
    </location>
</feature>
<feature type="transmembrane region" description="Helical" evidence="8">
    <location>
        <begin position="219"/>
        <end position="239"/>
    </location>
</feature>
<dbReference type="InterPro" id="IPR044739">
    <property type="entry name" value="NRT1/PTR"/>
</dbReference>
<sequence length="568" mass="62902">MSISNSITCINTDFHNADQNGTVNGMVDYAGRPATRSQSGYWRSACYIIGAGASERFVYYGIASNLITYLTGPLGQPTSTAAASINVWTGTGLMLPLLGAFVADSFLGRYRTIVLSSLLYILALGLLTTSALLNGSKIDSKSPSQLEVLFFYVSLYVMALGQGTHKPCILAFGADQFDDQDPSELRGRGSFFNWWYFSICAGPLAALLALNYIQDNISWGLGFGIPCIFMAISLTIFMLGTKSYRYNVKISEKCALLRVSHVFVKAAMNWKYIPSPSNYQEEEEDMVPRLCSQQFKFLDKALLVPSEEYEEIYSIREVEEAKALLNLIPLWATSLAFAIVLAQPTTLFTEQGITMDRTITSNIDIPAASLQYVVGLTIILLIPIYDRVFVPLARIITGIPSGITKLQRIGTGMVLSILCMVIAALVERKRLKIALVYGLITDKPNDILPMRFWWLIPQYILYGISEVFTLIGLQEVFYDQVPCDLKSVGLSLYLSICGMGNFLSSFLICIIERLTSEDGKGGWFSDDTNRGHLDYFYWLLAGLNAIGFLAFLCIAKSFNCKSRVGSIV</sequence>
<evidence type="ECO:0000313" key="9">
    <source>
        <dbReference type="EMBL" id="KAK4490033.1"/>
    </source>
</evidence>
<dbReference type="SUPFAM" id="SSF103473">
    <property type="entry name" value="MFS general substrate transporter"/>
    <property type="match status" value="1"/>
</dbReference>
<dbReference type="Proteomes" id="UP001291926">
    <property type="component" value="Unassembled WGS sequence"/>
</dbReference>
<feature type="transmembrane region" description="Helical" evidence="8">
    <location>
        <begin position="459"/>
        <end position="478"/>
    </location>
</feature>
<evidence type="ECO:0000256" key="5">
    <source>
        <dbReference type="ARBA" id="ARBA00022989"/>
    </source>
</evidence>
<feature type="transmembrane region" description="Helical" evidence="8">
    <location>
        <begin position="113"/>
        <end position="133"/>
    </location>
</feature>
<feature type="transmembrane region" description="Helical" evidence="8">
    <location>
        <begin position="57"/>
        <end position="75"/>
    </location>
</feature>
<feature type="transmembrane region" description="Helical" evidence="8">
    <location>
        <begin position="153"/>
        <end position="173"/>
    </location>
</feature>
<protein>
    <submittedName>
        <fullName evidence="9">Uncharacterized protein</fullName>
    </submittedName>
</protein>
<feature type="transmembrane region" description="Helical" evidence="8">
    <location>
        <begin position="323"/>
        <end position="345"/>
    </location>
</feature>
<dbReference type="Gene3D" id="1.20.1250.20">
    <property type="entry name" value="MFS general substrate transporter like domains"/>
    <property type="match status" value="1"/>
</dbReference>
<comment type="similarity">
    <text evidence="2">Belongs to the major facilitator superfamily. Proton-dependent oligopeptide transporter (POT/PTR) (TC 2.A.17) family.</text>
</comment>
<feature type="transmembrane region" description="Helical" evidence="8">
    <location>
        <begin position="535"/>
        <end position="555"/>
    </location>
</feature>
<feature type="transmembrane region" description="Helical" evidence="8">
    <location>
        <begin position="490"/>
        <end position="515"/>
    </location>
</feature>
<dbReference type="EMBL" id="JAYDYQ010001087">
    <property type="protein sequence ID" value="KAK4490033.1"/>
    <property type="molecule type" value="Genomic_DNA"/>
</dbReference>